<proteinExistence type="predicted"/>
<dbReference type="RefSeq" id="WP_176525078.1">
    <property type="nucleotide sequence ID" value="NZ_OCNJ01000003.1"/>
</dbReference>
<organism evidence="1 2">
    <name type="scientific">Caenispirillum bisanense</name>
    <dbReference type="NCBI Taxonomy" id="414052"/>
    <lineage>
        <taxon>Bacteria</taxon>
        <taxon>Pseudomonadati</taxon>
        <taxon>Pseudomonadota</taxon>
        <taxon>Alphaproteobacteria</taxon>
        <taxon>Rhodospirillales</taxon>
        <taxon>Novispirillaceae</taxon>
        <taxon>Caenispirillum</taxon>
    </lineage>
</organism>
<dbReference type="Proteomes" id="UP000219621">
    <property type="component" value="Unassembled WGS sequence"/>
</dbReference>
<name>A0A286GD51_9PROT</name>
<accession>A0A286GD51</accession>
<dbReference type="InterPro" id="IPR036105">
    <property type="entry name" value="DiNase_FeMo-co_biosyn_sf"/>
</dbReference>
<evidence type="ECO:0000313" key="2">
    <source>
        <dbReference type="Proteomes" id="UP000219621"/>
    </source>
</evidence>
<gene>
    <name evidence="1" type="ORF">SAMN05421508_10363</name>
</gene>
<keyword evidence="2" id="KW-1185">Reference proteome</keyword>
<dbReference type="AlphaFoldDB" id="A0A286GD51"/>
<sequence>MQRVAALTDRRGASAFVSPFFEMAPWILVHDSKGGDALRWIRNEDRDRRRLRRRIVDQDVDALVCGWIDRESLVYLMCRSVSVFIAPCDEPAAGLAADVAARRPTAFATLENLRHP</sequence>
<protein>
    <submittedName>
        <fullName evidence="1">Predicted Fe-Mo cluster-binding protein, NifX family</fullName>
    </submittedName>
</protein>
<dbReference type="SUPFAM" id="SSF53146">
    <property type="entry name" value="Nitrogenase accessory factor-like"/>
    <property type="match status" value="1"/>
</dbReference>
<evidence type="ECO:0000313" key="1">
    <source>
        <dbReference type="EMBL" id="SOD93418.1"/>
    </source>
</evidence>
<dbReference type="EMBL" id="OCNJ01000003">
    <property type="protein sequence ID" value="SOD93418.1"/>
    <property type="molecule type" value="Genomic_DNA"/>
</dbReference>
<reference evidence="1 2" key="1">
    <citation type="submission" date="2017-09" db="EMBL/GenBank/DDBJ databases">
        <authorList>
            <person name="Ehlers B."/>
            <person name="Leendertz F.H."/>
        </authorList>
    </citation>
    <scope>NUCLEOTIDE SEQUENCE [LARGE SCALE GENOMIC DNA]</scope>
    <source>
        <strain evidence="1 2">USBA 140</strain>
    </source>
</reference>